<dbReference type="PANTHER" id="PTHR16171">
    <property type="entry name" value="DNA REPAIR PROTEIN COMPLEMENTING XP-G CELLS-RELATED"/>
    <property type="match status" value="1"/>
</dbReference>
<keyword evidence="8" id="KW-0227">DNA damage</keyword>
<protein>
    <recommendedName>
        <fullName evidence="20">DNA repair protein</fullName>
    </recommendedName>
</protein>
<evidence type="ECO:0000256" key="13">
    <source>
        <dbReference type="ARBA" id="ARBA00023242"/>
    </source>
</evidence>
<feature type="region of interest" description="Disordered" evidence="15">
    <location>
        <begin position="215"/>
        <end position="265"/>
    </location>
</feature>
<keyword evidence="7" id="KW-0255">Endonuclease</keyword>
<dbReference type="GO" id="GO:0048256">
    <property type="term" value="F:flap endonuclease activity"/>
    <property type="evidence" value="ECO:0007669"/>
    <property type="project" value="UniProtKB-ARBA"/>
</dbReference>
<feature type="compositionally biased region" description="Acidic residues" evidence="15">
    <location>
        <begin position="461"/>
        <end position="474"/>
    </location>
</feature>
<evidence type="ECO:0000256" key="15">
    <source>
        <dbReference type="SAM" id="MobiDB-lite"/>
    </source>
</evidence>
<dbReference type="FunFam" id="1.10.150.20:FF:000030">
    <property type="entry name" value="Flap endonuclease GEN-like 1"/>
    <property type="match status" value="1"/>
</dbReference>
<dbReference type="InterPro" id="IPR001044">
    <property type="entry name" value="XPG/Rad2_eukaryotes"/>
</dbReference>
<feature type="region of interest" description="Disordered" evidence="15">
    <location>
        <begin position="358"/>
        <end position="515"/>
    </location>
</feature>
<keyword evidence="11" id="KW-0496">Mitochondrion</keyword>
<keyword evidence="6" id="KW-0479">Metal-binding</keyword>
<evidence type="ECO:0000256" key="5">
    <source>
        <dbReference type="ARBA" id="ARBA00022722"/>
    </source>
</evidence>
<dbReference type="VEuPathDB" id="FungiDB:AeMF1_013946"/>
<evidence type="ECO:0000256" key="3">
    <source>
        <dbReference type="ARBA" id="ARBA00005283"/>
    </source>
</evidence>
<organism evidence="18 19">
    <name type="scientific">Aphanomyces euteiches</name>
    <dbReference type="NCBI Taxonomy" id="100861"/>
    <lineage>
        <taxon>Eukaryota</taxon>
        <taxon>Sar</taxon>
        <taxon>Stramenopiles</taxon>
        <taxon>Oomycota</taxon>
        <taxon>Saprolegniomycetes</taxon>
        <taxon>Saprolegniales</taxon>
        <taxon>Verrucalvaceae</taxon>
        <taxon>Aphanomyces</taxon>
    </lineage>
</organism>
<dbReference type="SMART" id="SM00485">
    <property type="entry name" value="XPGN"/>
    <property type="match status" value="1"/>
</dbReference>
<gene>
    <name evidence="18" type="ORF">Ae201684_010960</name>
</gene>
<dbReference type="InterPro" id="IPR006085">
    <property type="entry name" value="XPG_DNA_repair_N"/>
</dbReference>
<feature type="region of interest" description="Disordered" evidence="15">
    <location>
        <begin position="605"/>
        <end position="629"/>
    </location>
</feature>
<keyword evidence="10" id="KW-0460">Magnesium</keyword>
<dbReference type="GO" id="GO:0005634">
    <property type="term" value="C:nucleus"/>
    <property type="evidence" value="ECO:0007669"/>
    <property type="project" value="UniProtKB-SubCell"/>
</dbReference>
<dbReference type="CDD" id="cd09868">
    <property type="entry name" value="PIN_XPG_RAD2"/>
    <property type="match status" value="2"/>
</dbReference>
<dbReference type="InterPro" id="IPR036279">
    <property type="entry name" value="5-3_exonuclease_C_sf"/>
</dbReference>
<dbReference type="SMART" id="SM00484">
    <property type="entry name" value="XPGI"/>
    <property type="match status" value="1"/>
</dbReference>
<proteinExistence type="inferred from homology"/>
<evidence type="ECO:0000259" key="17">
    <source>
        <dbReference type="SMART" id="SM00485"/>
    </source>
</evidence>
<dbReference type="InterPro" id="IPR006084">
    <property type="entry name" value="XPG/Rad2"/>
</dbReference>
<dbReference type="Pfam" id="PF00867">
    <property type="entry name" value="XPG_I"/>
    <property type="match status" value="1"/>
</dbReference>
<dbReference type="SUPFAM" id="SSF47807">
    <property type="entry name" value="5' to 3' exonuclease, C-terminal subdomain"/>
    <property type="match status" value="1"/>
</dbReference>
<feature type="domain" description="XPG-I" evidence="16">
    <location>
        <begin position="671"/>
        <end position="740"/>
    </location>
</feature>
<feature type="compositionally biased region" description="Basic and acidic residues" evidence="15">
    <location>
        <begin position="616"/>
        <end position="629"/>
    </location>
</feature>
<dbReference type="InterPro" id="IPR008918">
    <property type="entry name" value="HhH2"/>
</dbReference>
<dbReference type="CDD" id="cd09904">
    <property type="entry name" value="H3TH_XPG"/>
    <property type="match status" value="1"/>
</dbReference>
<evidence type="ECO:0000313" key="18">
    <source>
        <dbReference type="EMBL" id="KAF0731861.1"/>
    </source>
</evidence>
<comment type="cofactor">
    <cofactor evidence="1">
        <name>Mg(2+)</name>
        <dbReference type="ChEBI" id="CHEBI:18420"/>
    </cofactor>
</comment>
<comment type="caution">
    <text evidence="18">The sequence shown here is derived from an EMBL/GenBank/DDBJ whole genome shotgun (WGS) entry which is preliminary data.</text>
</comment>
<feature type="compositionally biased region" description="Polar residues" evidence="15">
    <location>
        <begin position="329"/>
        <end position="342"/>
    </location>
</feature>
<dbReference type="SMART" id="SM00279">
    <property type="entry name" value="HhH2"/>
    <property type="match status" value="1"/>
</dbReference>
<feature type="domain" description="XPG N-terminal" evidence="17">
    <location>
        <begin position="1"/>
        <end position="99"/>
    </location>
</feature>
<dbReference type="InterPro" id="IPR029060">
    <property type="entry name" value="PIN-like_dom_sf"/>
</dbReference>
<feature type="compositionally biased region" description="Basic and acidic residues" evidence="15">
    <location>
        <begin position="429"/>
        <end position="460"/>
    </location>
</feature>
<comment type="similarity">
    <text evidence="3">Belongs to the XPG/RAD2 endonuclease family. XPG subfamily.</text>
</comment>
<evidence type="ECO:0000256" key="1">
    <source>
        <dbReference type="ARBA" id="ARBA00001946"/>
    </source>
</evidence>
<comment type="subcellular location">
    <subcellularLocation>
        <location evidence="2">Nucleus</location>
    </subcellularLocation>
</comment>
<evidence type="ECO:0000256" key="10">
    <source>
        <dbReference type="ARBA" id="ARBA00022842"/>
    </source>
</evidence>
<dbReference type="EMBL" id="VJMJ01000139">
    <property type="protein sequence ID" value="KAF0731861.1"/>
    <property type="molecule type" value="Genomic_DNA"/>
</dbReference>
<dbReference type="Gene3D" id="1.10.150.20">
    <property type="entry name" value="5' to 3' exonuclease, C-terminal subdomain"/>
    <property type="match status" value="1"/>
</dbReference>
<evidence type="ECO:0000256" key="14">
    <source>
        <dbReference type="ARBA" id="ARBA00038112"/>
    </source>
</evidence>
<evidence type="ECO:0000256" key="12">
    <source>
        <dbReference type="ARBA" id="ARBA00023204"/>
    </source>
</evidence>
<evidence type="ECO:0000256" key="9">
    <source>
        <dbReference type="ARBA" id="ARBA00022801"/>
    </source>
</evidence>
<feature type="compositionally biased region" description="Basic and acidic residues" evidence="15">
    <location>
        <begin position="475"/>
        <end position="497"/>
    </location>
</feature>
<accession>A0A6G0WWF7</accession>
<dbReference type="GO" id="GO:0003697">
    <property type="term" value="F:single-stranded DNA binding"/>
    <property type="evidence" value="ECO:0007669"/>
    <property type="project" value="InterPro"/>
</dbReference>
<dbReference type="SUPFAM" id="SSF88723">
    <property type="entry name" value="PIN domain-like"/>
    <property type="match status" value="1"/>
</dbReference>
<evidence type="ECO:0000313" key="19">
    <source>
        <dbReference type="Proteomes" id="UP000481153"/>
    </source>
</evidence>
<evidence type="ECO:0000256" key="11">
    <source>
        <dbReference type="ARBA" id="ARBA00023128"/>
    </source>
</evidence>
<dbReference type="AlphaFoldDB" id="A0A6G0WWF7"/>
<dbReference type="Pfam" id="PF00752">
    <property type="entry name" value="XPG_N"/>
    <property type="match status" value="1"/>
</dbReference>
<sequence length="940" mass="106845">MGVHGLWMLLAAGGRQVSMESLSGQILAVDASIWLTQFVKAMRDPEDGSMLRNAHLLGTFHRVSKLLYYGIRPVFVFDGDTPAIKLRTLQQRRSRREKSQLSLTQTAQRLLLKQLKDKSAKAKNAESEPQAPATPPAPEVVEIIDEFSEEEKEEAEDSDEDRNMRFDIEHYENFQREQRQEAREKFLALAGKPEEYSLVQIRTFLKASQLNREMKARNSAQDAPESGRRIASEEEKRYIYIKESAPTSQESAPARTSDPNDRVLDASDSSIGLFSAYVQAQAEKVTEAPRRAWVPLTAPKALESQESPKVETKPTGNFLSKKPKPPDLSWTQESDGNFSVTFDPSKVQVTEEEMDILPPAAFMMTQEPLDDVKLEDENSEKHEEARDNASQENDSDMEWENVDLHENKRPSPAENTEAKPKVPSAQTEIESKIPDTDYAEKITEEGSVREEDEGFGKEFDDQGSEFEWGDEEKEEEAHPAEETKKEEDLPFIKEKKQANKATVDLTESPEREEEIFVDFEDQVMKDIQDEEELEILENENPTLNGMNADALQSVMTTASNLTQWAAGAVKRAILHHQQKQNITSASMKNAVASANDVVVSEESMPRYLPRIQPPKETPEPPERAQNDDMSRQEFDFPLESEDELKRYRNQQMRDVDGVTDEMKSQVMDLLRLFGVPFLVCPMEAEAQCAALEQLGLVQGVITDDSDIFAFGGRKVYKNMFKDSKFVEAFFADDIERELGLNQDSMIALALLLGSDYTDGINGIGIVNATEIVHAFDGLDGLERFKEWVNDFNIQDQIKPPKKLSETEISELEPLERFKHTHHTIRRHWNISHVFPNPHVIKAYKNPETDRSTARFTWSVPDLASLRVFCGNVFGWPMEKINTTLLPVVQAASRGFQTQTRIDSYFTSYQDNVKYAKIQSKRLKAVVKEIQGSTKKKRTKE</sequence>
<feature type="compositionally biased region" description="Basic and acidic residues" evidence="15">
    <location>
        <begin position="370"/>
        <end position="389"/>
    </location>
</feature>
<feature type="region of interest" description="Disordered" evidence="15">
    <location>
        <begin position="118"/>
        <end position="139"/>
    </location>
</feature>
<keyword evidence="13" id="KW-0539">Nucleus</keyword>
<evidence type="ECO:0000256" key="6">
    <source>
        <dbReference type="ARBA" id="ARBA00022723"/>
    </source>
</evidence>
<dbReference type="GO" id="GO:0006289">
    <property type="term" value="P:nucleotide-excision repair"/>
    <property type="evidence" value="ECO:0007669"/>
    <property type="project" value="InterPro"/>
</dbReference>
<evidence type="ECO:0000256" key="4">
    <source>
        <dbReference type="ARBA" id="ARBA00022553"/>
    </source>
</evidence>
<evidence type="ECO:0000256" key="8">
    <source>
        <dbReference type="ARBA" id="ARBA00022763"/>
    </source>
</evidence>
<dbReference type="PRINTS" id="PR00066">
    <property type="entry name" value="XRODRMPGMNTG"/>
</dbReference>
<name>A0A6G0WWF7_9STRA</name>
<keyword evidence="19" id="KW-1185">Reference proteome</keyword>
<dbReference type="InterPro" id="IPR006086">
    <property type="entry name" value="XPG-I_dom"/>
</dbReference>
<keyword evidence="9" id="KW-0378">Hydrolase</keyword>
<dbReference type="GO" id="GO:0046872">
    <property type="term" value="F:metal ion binding"/>
    <property type="evidence" value="ECO:0007669"/>
    <property type="project" value="UniProtKB-KW"/>
</dbReference>
<evidence type="ECO:0000256" key="7">
    <source>
        <dbReference type="ARBA" id="ARBA00022759"/>
    </source>
</evidence>
<dbReference type="PANTHER" id="PTHR16171:SF7">
    <property type="entry name" value="DNA REPAIR PROTEIN RAD2"/>
    <property type="match status" value="1"/>
</dbReference>
<evidence type="ECO:0000256" key="2">
    <source>
        <dbReference type="ARBA" id="ARBA00004123"/>
    </source>
</evidence>
<feature type="compositionally biased region" description="Basic and acidic residues" evidence="15">
    <location>
        <begin position="402"/>
        <end position="420"/>
    </location>
</feature>
<reference evidence="18 19" key="1">
    <citation type="submission" date="2019-07" db="EMBL/GenBank/DDBJ databases">
        <title>Genomics analysis of Aphanomyces spp. identifies a new class of oomycete effector associated with host adaptation.</title>
        <authorList>
            <person name="Gaulin E."/>
        </authorList>
    </citation>
    <scope>NUCLEOTIDE SEQUENCE [LARGE SCALE GENOMIC DNA]</scope>
    <source>
        <strain evidence="18 19">ATCC 201684</strain>
    </source>
</reference>
<keyword evidence="4" id="KW-0597">Phosphoprotein</keyword>
<keyword evidence="5" id="KW-0540">Nuclease</keyword>
<dbReference type="Proteomes" id="UP000481153">
    <property type="component" value="Unassembled WGS sequence"/>
</dbReference>
<feature type="region of interest" description="Disordered" evidence="15">
    <location>
        <begin position="297"/>
        <end position="346"/>
    </location>
</feature>
<dbReference type="Gene3D" id="3.40.50.1010">
    <property type="entry name" value="5'-nuclease"/>
    <property type="match status" value="2"/>
</dbReference>
<evidence type="ECO:0008006" key="20">
    <source>
        <dbReference type="Google" id="ProtNLM"/>
    </source>
</evidence>
<evidence type="ECO:0000259" key="16">
    <source>
        <dbReference type="SMART" id="SM00484"/>
    </source>
</evidence>
<keyword evidence="12" id="KW-0234">DNA repair</keyword>
<feature type="compositionally biased region" description="Basic and acidic residues" evidence="15">
    <location>
        <begin position="225"/>
        <end position="240"/>
    </location>
</feature>
<dbReference type="PRINTS" id="PR00853">
    <property type="entry name" value="XPGRADSUPER"/>
</dbReference>
<comment type="similarity">
    <text evidence="14">Belongs to the XPG/RAD2 endonuclease family. GEN subfamily.</text>
</comment>